<organism evidence="1 2">
    <name type="scientific">Bradyrhizobium niftali</name>
    <dbReference type="NCBI Taxonomy" id="2560055"/>
    <lineage>
        <taxon>Bacteria</taxon>
        <taxon>Pseudomonadati</taxon>
        <taxon>Pseudomonadota</taxon>
        <taxon>Alphaproteobacteria</taxon>
        <taxon>Hyphomicrobiales</taxon>
        <taxon>Nitrobacteraceae</taxon>
        <taxon>Bradyrhizobium</taxon>
    </lineage>
</organism>
<comment type="caution">
    <text evidence="1">The sequence shown here is derived from an EMBL/GenBank/DDBJ whole genome shotgun (WGS) entry which is preliminary data.</text>
</comment>
<reference evidence="1 2" key="1">
    <citation type="submission" date="2019-03" db="EMBL/GenBank/DDBJ databases">
        <title>Bradyrhizobium diversity isolated from nodules of Chamaecrista fasciculata.</title>
        <authorList>
            <person name="Klepa M.S."/>
            <person name="Urquiaga M.O."/>
            <person name="Hungria M."/>
            <person name="Delamuta J.R."/>
        </authorList>
    </citation>
    <scope>NUCLEOTIDE SEQUENCE [LARGE SCALE GENOMIC DNA]</scope>
    <source>
        <strain evidence="1 2">CNPSo 3448</strain>
    </source>
</reference>
<evidence type="ECO:0000313" key="2">
    <source>
        <dbReference type="Proteomes" id="UP000297966"/>
    </source>
</evidence>
<protein>
    <submittedName>
        <fullName evidence="1">Uncharacterized protein</fullName>
    </submittedName>
</protein>
<dbReference type="EMBL" id="SPQT01000022">
    <property type="protein sequence ID" value="TFV43731.1"/>
    <property type="molecule type" value="Genomic_DNA"/>
</dbReference>
<keyword evidence="2" id="KW-1185">Reference proteome</keyword>
<dbReference type="RefSeq" id="WP_135177462.1">
    <property type="nucleotide sequence ID" value="NZ_SPQT01000022.1"/>
</dbReference>
<proteinExistence type="predicted"/>
<accession>A0A4Y9LK67</accession>
<name>A0A4Y9LK67_9BRAD</name>
<dbReference type="Proteomes" id="UP000297966">
    <property type="component" value="Unassembled WGS sequence"/>
</dbReference>
<evidence type="ECO:0000313" key="1">
    <source>
        <dbReference type="EMBL" id="TFV43731.1"/>
    </source>
</evidence>
<dbReference type="AlphaFoldDB" id="A0A4Y9LK67"/>
<sequence>MARRAVSRDDFKGLFALFAFAAQHNENHNGASRLLHLFVSSRYIPDDLLDLWSECAEATGPETMGEQLCLRAHAVADGSSSYDHASAFLHALLKALDQTQH</sequence>
<gene>
    <name evidence="1" type="ORF">E4K65_31685</name>
</gene>
<dbReference type="OrthoDB" id="8235458at2"/>